<comment type="similarity">
    <text evidence="1 2">Belongs to the DTD family.</text>
</comment>
<evidence type="ECO:0000313" key="3">
    <source>
        <dbReference type="EMBL" id="QDU63855.1"/>
    </source>
</evidence>
<dbReference type="Proteomes" id="UP000317093">
    <property type="component" value="Chromosome"/>
</dbReference>
<name>A0A518BA47_9BACT</name>
<dbReference type="EC" id="3.1.1.-" evidence="2"/>
<dbReference type="RefSeq" id="WP_145261631.1">
    <property type="nucleotide sequence ID" value="NZ_CP036279.1"/>
</dbReference>
<dbReference type="Gene3D" id="3.50.80.10">
    <property type="entry name" value="D-tyrosyl-tRNA(Tyr) deacylase"/>
    <property type="match status" value="1"/>
</dbReference>
<organism evidence="3 4">
    <name type="scientific">Kolteria novifilia</name>
    <dbReference type="NCBI Taxonomy" id="2527975"/>
    <lineage>
        <taxon>Bacteria</taxon>
        <taxon>Pseudomonadati</taxon>
        <taxon>Planctomycetota</taxon>
        <taxon>Planctomycetia</taxon>
        <taxon>Kolteriales</taxon>
        <taxon>Kolteriaceae</taxon>
        <taxon>Kolteria</taxon>
    </lineage>
</organism>
<sequence length="147" mass="16044">MRVLVQRVSRASVTIEGEVVGAIGQGLLVLLGITASDGDAQIEFLAEKLLGLRIFPDDEGKMNRSVRDIGGGLLVVSQFTLYGDCRKGRRPSFIDAAPPPISEPLYERFVERLRRSELEVQTGRFGAMMDVELVNDGPVTLMIEAPA</sequence>
<dbReference type="GO" id="GO:0000049">
    <property type="term" value="F:tRNA binding"/>
    <property type="evidence" value="ECO:0007669"/>
    <property type="project" value="UniProtKB-UniRule"/>
</dbReference>
<dbReference type="NCBIfam" id="TIGR00256">
    <property type="entry name" value="D-aminoacyl-tRNA deacylase"/>
    <property type="match status" value="1"/>
</dbReference>
<evidence type="ECO:0000256" key="2">
    <source>
        <dbReference type="HAMAP-Rule" id="MF_00518"/>
    </source>
</evidence>
<comment type="subunit">
    <text evidence="2">Homodimer.</text>
</comment>
<dbReference type="GO" id="GO:0043908">
    <property type="term" value="F:Ser(Gly)-tRNA(Ala) hydrolase activity"/>
    <property type="evidence" value="ECO:0007669"/>
    <property type="project" value="UniProtKB-UniRule"/>
</dbReference>
<dbReference type="FunFam" id="3.50.80.10:FF:000001">
    <property type="entry name" value="D-aminoacyl-tRNA deacylase"/>
    <property type="match status" value="1"/>
</dbReference>
<dbReference type="GO" id="GO:0106026">
    <property type="term" value="F:Gly-tRNA(Ala) deacylase activity"/>
    <property type="evidence" value="ECO:0007669"/>
    <property type="project" value="UniProtKB-UniRule"/>
</dbReference>
<evidence type="ECO:0000313" key="4">
    <source>
        <dbReference type="Proteomes" id="UP000317093"/>
    </source>
</evidence>
<dbReference type="GO" id="GO:0019478">
    <property type="term" value="P:D-amino acid catabolic process"/>
    <property type="evidence" value="ECO:0007669"/>
    <property type="project" value="UniProtKB-UniRule"/>
</dbReference>
<dbReference type="KEGG" id="knv:Pan216_47360"/>
<keyword evidence="2" id="KW-0820">tRNA-binding</keyword>
<protein>
    <recommendedName>
        <fullName evidence="2">D-aminoacyl-tRNA deacylase</fullName>
        <shortName evidence="2">DTD</shortName>
        <ecNumber evidence="2">3.1.1.96</ecNumber>
    </recommendedName>
    <alternativeName>
        <fullName evidence="2">Gly-tRNA(Ala) deacylase</fullName>
        <ecNumber evidence="2">3.1.1.-</ecNumber>
    </alternativeName>
</protein>
<reference evidence="3 4" key="1">
    <citation type="submission" date="2019-02" db="EMBL/GenBank/DDBJ databases">
        <title>Deep-cultivation of Planctomycetes and their phenomic and genomic characterization uncovers novel biology.</title>
        <authorList>
            <person name="Wiegand S."/>
            <person name="Jogler M."/>
            <person name="Boedeker C."/>
            <person name="Pinto D."/>
            <person name="Vollmers J."/>
            <person name="Rivas-Marin E."/>
            <person name="Kohn T."/>
            <person name="Peeters S.H."/>
            <person name="Heuer A."/>
            <person name="Rast P."/>
            <person name="Oberbeckmann S."/>
            <person name="Bunk B."/>
            <person name="Jeske O."/>
            <person name="Meyerdierks A."/>
            <person name="Storesund J.E."/>
            <person name="Kallscheuer N."/>
            <person name="Luecker S."/>
            <person name="Lage O.M."/>
            <person name="Pohl T."/>
            <person name="Merkel B.J."/>
            <person name="Hornburger P."/>
            <person name="Mueller R.-W."/>
            <person name="Bruemmer F."/>
            <person name="Labrenz M."/>
            <person name="Spormann A.M."/>
            <person name="Op den Camp H."/>
            <person name="Overmann J."/>
            <person name="Amann R."/>
            <person name="Jetten M.S.M."/>
            <person name="Mascher T."/>
            <person name="Medema M.H."/>
            <person name="Devos D.P."/>
            <person name="Kaster A.-K."/>
            <person name="Ovreas L."/>
            <person name="Rohde M."/>
            <person name="Galperin M.Y."/>
            <person name="Jogler C."/>
        </authorList>
    </citation>
    <scope>NUCLEOTIDE SEQUENCE [LARGE SCALE GENOMIC DNA]</scope>
    <source>
        <strain evidence="3 4">Pan216</strain>
    </source>
</reference>
<dbReference type="HAMAP" id="MF_00518">
    <property type="entry name" value="Deacylase_Dtd"/>
    <property type="match status" value="1"/>
</dbReference>
<accession>A0A518BA47</accession>
<dbReference type="GO" id="GO:0005737">
    <property type="term" value="C:cytoplasm"/>
    <property type="evidence" value="ECO:0007669"/>
    <property type="project" value="UniProtKB-SubCell"/>
</dbReference>
<keyword evidence="4" id="KW-1185">Reference proteome</keyword>
<evidence type="ECO:0000256" key="1">
    <source>
        <dbReference type="ARBA" id="ARBA00009673"/>
    </source>
</evidence>
<comment type="subcellular location">
    <subcellularLocation>
        <location evidence="2">Cytoplasm</location>
    </subcellularLocation>
</comment>
<gene>
    <name evidence="2 3" type="primary">dtd</name>
    <name evidence="3" type="ORF">Pan216_47360</name>
</gene>
<keyword evidence="2 3" id="KW-0378">Hydrolase</keyword>
<dbReference type="GO" id="GO:0051500">
    <property type="term" value="F:D-tyrosyl-tRNA(Tyr) deacylase activity"/>
    <property type="evidence" value="ECO:0007669"/>
    <property type="project" value="TreeGrafter"/>
</dbReference>
<comment type="function">
    <text evidence="2">An aminoacyl-tRNA editing enzyme that deacylates mischarged D-aminoacyl-tRNAs. Also deacylates mischarged glycyl-tRNA(Ala), protecting cells against glycine mischarging by AlaRS. Acts via tRNA-based rather than protein-based catalysis; rejects L-amino acids rather than detecting D-amino acids in the active site. By recycling D-aminoacyl-tRNA to D-amino acids and free tRNA molecules, this enzyme counteracts the toxicity associated with the formation of D-aminoacyl-tRNA entities in vivo and helps enforce protein L-homochirality.</text>
</comment>
<dbReference type="OrthoDB" id="9801395at2"/>
<comment type="catalytic activity">
    <reaction evidence="2">
        <text>a D-aminoacyl-tRNA + H2O = a tRNA + a D-alpha-amino acid + H(+)</text>
        <dbReference type="Rhea" id="RHEA:13953"/>
        <dbReference type="Rhea" id="RHEA-COMP:10123"/>
        <dbReference type="Rhea" id="RHEA-COMP:10124"/>
        <dbReference type="ChEBI" id="CHEBI:15377"/>
        <dbReference type="ChEBI" id="CHEBI:15378"/>
        <dbReference type="ChEBI" id="CHEBI:59871"/>
        <dbReference type="ChEBI" id="CHEBI:78442"/>
        <dbReference type="ChEBI" id="CHEBI:79333"/>
        <dbReference type="EC" id="3.1.1.96"/>
    </reaction>
</comment>
<dbReference type="InterPro" id="IPR003732">
    <property type="entry name" value="Daa-tRNA_deacyls_DTD"/>
</dbReference>
<dbReference type="EC" id="3.1.1.96" evidence="2"/>
<dbReference type="AlphaFoldDB" id="A0A518BA47"/>
<dbReference type="PANTHER" id="PTHR10472:SF5">
    <property type="entry name" value="D-AMINOACYL-TRNA DEACYLASE 1"/>
    <property type="match status" value="1"/>
</dbReference>
<dbReference type="Pfam" id="PF02580">
    <property type="entry name" value="Tyr_Deacylase"/>
    <property type="match status" value="1"/>
</dbReference>
<dbReference type="InterPro" id="IPR023509">
    <property type="entry name" value="DTD-like_sf"/>
</dbReference>
<dbReference type="SUPFAM" id="SSF69500">
    <property type="entry name" value="DTD-like"/>
    <property type="match status" value="1"/>
</dbReference>
<comment type="catalytic activity">
    <reaction evidence="2">
        <text>glycyl-tRNA(Ala) + H2O = tRNA(Ala) + glycine + H(+)</text>
        <dbReference type="Rhea" id="RHEA:53744"/>
        <dbReference type="Rhea" id="RHEA-COMP:9657"/>
        <dbReference type="Rhea" id="RHEA-COMP:13640"/>
        <dbReference type="ChEBI" id="CHEBI:15377"/>
        <dbReference type="ChEBI" id="CHEBI:15378"/>
        <dbReference type="ChEBI" id="CHEBI:57305"/>
        <dbReference type="ChEBI" id="CHEBI:78442"/>
        <dbReference type="ChEBI" id="CHEBI:78522"/>
    </reaction>
</comment>
<comment type="domain">
    <text evidence="2">A Gly-cisPro motif from one monomer fits into the active site of the other monomer to allow specific chiral rejection of L-amino acids.</text>
</comment>
<keyword evidence="2" id="KW-0963">Cytoplasm</keyword>
<dbReference type="CDD" id="cd00563">
    <property type="entry name" value="Dtyr_deacylase"/>
    <property type="match status" value="1"/>
</dbReference>
<keyword evidence="2" id="KW-0694">RNA-binding</keyword>
<proteinExistence type="inferred from homology"/>
<dbReference type="PANTHER" id="PTHR10472">
    <property type="entry name" value="D-TYROSYL-TRNA TYR DEACYLASE"/>
    <property type="match status" value="1"/>
</dbReference>
<feature type="short sequence motif" description="Gly-cisPro motif, important for rejection of L-amino acids" evidence="2">
    <location>
        <begin position="137"/>
        <end position="138"/>
    </location>
</feature>
<dbReference type="EMBL" id="CP036279">
    <property type="protein sequence ID" value="QDU63855.1"/>
    <property type="molecule type" value="Genomic_DNA"/>
</dbReference>